<sequence length="372" mass="42870">MTWHDYRMDISTLCNSAIEKDSEEFVSGSDSSVTPFSPVHYVNENVSTKQHHLPASTNANGKLVTKRCPHRLSNSERGKLYRSRRKDYVRTLEDQVDQLKREVDQLLLYERAQQQSQRRLAVAYPLKWQSIGTSVAAVVNEYFALFKYGVLGSNNRNVPQDYALLSARQVAFLEGVMHPKLVFASSYGVHELLSQWEKYSLYHAGFQCEVKTVHIMTQDPNIVVVAQTTLNVRITRQTIEQIFPHLLWNEQLVQRLIGKEIKYSVRNTLYFDDDYKIHRYDSYVDFATAFVHLLGNSDDIMVLMESALVRQECMIGDLLEEPPRMQMEEIPKINLPPLRKDLLDLCNSSSNCLLEPSRPDNTSIGYSIQSNR</sequence>
<evidence type="ECO:0000313" key="1">
    <source>
        <dbReference type="EMBL" id="CEG48006.1"/>
    </source>
</evidence>
<dbReference type="GeneID" id="36400543"/>
<keyword evidence="2" id="KW-1185">Reference proteome</keyword>
<dbReference type="RefSeq" id="XP_024584375.1">
    <property type="nucleotide sequence ID" value="XM_024719037.1"/>
</dbReference>
<accession>A0A0P1B1Z9</accession>
<evidence type="ECO:0000313" key="2">
    <source>
        <dbReference type="Proteomes" id="UP000054928"/>
    </source>
</evidence>
<protein>
    <recommendedName>
        <fullName evidence="3">BZIP domain-containing protein</fullName>
    </recommendedName>
</protein>
<dbReference type="OMA" id="WEKYSLY"/>
<organism evidence="1 2">
    <name type="scientific">Plasmopara halstedii</name>
    <name type="common">Downy mildew of sunflower</name>
    <dbReference type="NCBI Taxonomy" id="4781"/>
    <lineage>
        <taxon>Eukaryota</taxon>
        <taxon>Sar</taxon>
        <taxon>Stramenopiles</taxon>
        <taxon>Oomycota</taxon>
        <taxon>Peronosporomycetes</taxon>
        <taxon>Peronosporales</taxon>
        <taxon>Peronosporaceae</taxon>
        <taxon>Plasmopara</taxon>
    </lineage>
</organism>
<dbReference type="Proteomes" id="UP000054928">
    <property type="component" value="Unassembled WGS sequence"/>
</dbReference>
<reference evidence="2" key="1">
    <citation type="submission" date="2014-09" db="EMBL/GenBank/DDBJ databases">
        <authorList>
            <person name="Sharma Rahul"/>
            <person name="Thines Marco"/>
        </authorList>
    </citation>
    <scope>NUCLEOTIDE SEQUENCE [LARGE SCALE GENOMIC DNA]</scope>
</reference>
<dbReference type="AlphaFoldDB" id="A0A0P1B1Z9"/>
<dbReference type="EMBL" id="CCYD01002887">
    <property type="protein sequence ID" value="CEG48006.1"/>
    <property type="molecule type" value="Genomic_DNA"/>
</dbReference>
<name>A0A0P1B1Z9_PLAHL</name>
<dbReference type="CDD" id="cd14686">
    <property type="entry name" value="bZIP"/>
    <property type="match status" value="1"/>
</dbReference>
<evidence type="ECO:0008006" key="3">
    <source>
        <dbReference type="Google" id="ProtNLM"/>
    </source>
</evidence>
<proteinExistence type="predicted"/>
<dbReference type="OrthoDB" id="73862at2759"/>